<evidence type="ECO:0000256" key="1">
    <source>
        <dbReference type="ARBA" id="ARBA00006484"/>
    </source>
</evidence>
<organism evidence="5">
    <name type="scientific">Cacopsylla melanoneura</name>
    <dbReference type="NCBI Taxonomy" id="428564"/>
    <lineage>
        <taxon>Eukaryota</taxon>
        <taxon>Metazoa</taxon>
        <taxon>Ecdysozoa</taxon>
        <taxon>Arthropoda</taxon>
        <taxon>Hexapoda</taxon>
        <taxon>Insecta</taxon>
        <taxon>Pterygota</taxon>
        <taxon>Neoptera</taxon>
        <taxon>Paraneoptera</taxon>
        <taxon>Hemiptera</taxon>
        <taxon>Sternorrhyncha</taxon>
        <taxon>Psylloidea</taxon>
        <taxon>Psyllidae</taxon>
        <taxon>Psyllinae</taxon>
        <taxon>Cacopsylla</taxon>
    </lineage>
</organism>
<keyword evidence="2" id="KW-0560">Oxidoreductase</keyword>
<evidence type="ECO:0000256" key="3">
    <source>
        <dbReference type="RuleBase" id="RU000363"/>
    </source>
</evidence>
<dbReference type="EMBL" id="HBUF01378797">
    <property type="protein sequence ID" value="CAG6729428.1"/>
    <property type="molecule type" value="Transcribed_RNA"/>
</dbReference>
<dbReference type="AlphaFoldDB" id="A0A8D8QN39"/>
<evidence type="ECO:0000256" key="4">
    <source>
        <dbReference type="SAM" id="Phobius"/>
    </source>
</evidence>
<accession>A0A8D8QN39</accession>
<proteinExistence type="inferred from homology"/>
<dbReference type="InterPro" id="IPR002347">
    <property type="entry name" value="SDR_fam"/>
</dbReference>
<evidence type="ECO:0000313" key="5">
    <source>
        <dbReference type="EMBL" id="CAG6635046.1"/>
    </source>
</evidence>
<reference evidence="5" key="1">
    <citation type="submission" date="2021-05" db="EMBL/GenBank/DDBJ databases">
        <authorList>
            <person name="Alioto T."/>
            <person name="Alioto T."/>
            <person name="Gomez Garrido J."/>
        </authorList>
    </citation>
    <scope>NUCLEOTIDE SEQUENCE</scope>
</reference>
<feature type="transmembrane region" description="Helical" evidence="4">
    <location>
        <begin position="18"/>
        <end position="38"/>
    </location>
</feature>
<sequence>MNCPFSVLFDSLIFGGEVFYLVLKTILVVILKMIGALFPRKRKSVTGQIVVVTGAGHGIGKELAIQLSELGCIVVCVDLKQENNNKTAEFINMKYNSKRAFPFVMDVSSRDQVMTVSQNIMETVGNVDILINNAGILPAQPILTVNPDEVVEVINVNLLANFWTVLAFLPSMVKRNKGHIVGISSLAGLSGLANKSPYSASKFGIAGKNN</sequence>
<dbReference type="SUPFAM" id="SSF51735">
    <property type="entry name" value="NAD(P)-binding Rossmann-fold domains"/>
    <property type="match status" value="1"/>
</dbReference>
<dbReference type="InterPro" id="IPR036291">
    <property type="entry name" value="NAD(P)-bd_dom_sf"/>
</dbReference>
<evidence type="ECO:0000256" key="2">
    <source>
        <dbReference type="ARBA" id="ARBA00023002"/>
    </source>
</evidence>
<dbReference type="GO" id="GO:0016616">
    <property type="term" value="F:oxidoreductase activity, acting on the CH-OH group of donors, NAD or NADP as acceptor"/>
    <property type="evidence" value="ECO:0007669"/>
    <property type="project" value="TreeGrafter"/>
</dbReference>
<dbReference type="EMBL" id="HBUF01088760">
    <property type="protein sequence ID" value="CAG6635047.1"/>
    <property type="molecule type" value="Transcribed_RNA"/>
</dbReference>
<name>A0A8D8QN39_9HEMI</name>
<keyword evidence="4" id="KW-0472">Membrane</keyword>
<dbReference type="PANTHER" id="PTHR24322">
    <property type="entry name" value="PKSB"/>
    <property type="match status" value="1"/>
</dbReference>
<dbReference type="PRINTS" id="PR00080">
    <property type="entry name" value="SDRFAMILY"/>
</dbReference>
<keyword evidence="4" id="KW-1133">Transmembrane helix</keyword>
<dbReference type="PANTHER" id="PTHR24322:SF736">
    <property type="entry name" value="RETINOL DEHYDROGENASE 10"/>
    <property type="match status" value="1"/>
</dbReference>
<protein>
    <submittedName>
        <fullName evidence="5">Short-chain dehydrogenase/reductase family 16C member 6</fullName>
    </submittedName>
</protein>
<comment type="similarity">
    <text evidence="1 3">Belongs to the short-chain dehydrogenases/reductases (SDR) family.</text>
</comment>
<dbReference type="GO" id="GO:0005811">
    <property type="term" value="C:lipid droplet"/>
    <property type="evidence" value="ECO:0007669"/>
    <property type="project" value="TreeGrafter"/>
</dbReference>
<dbReference type="Gene3D" id="3.40.50.720">
    <property type="entry name" value="NAD(P)-binding Rossmann-like Domain"/>
    <property type="match status" value="1"/>
</dbReference>
<dbReference type="PRINTS" id="PR00081">
    <property type="entry name" value="GDHRDH"/>
</dbReference>
<dbReference type="Pfam" id="PF00106">
    <property type="entry name" value="adh_short"/>
    <property type="match status" value="1"/>
</dbReference>
<dbReference type="EMBL" id="HBUF01088759">
    <property type="protein sequence ID" value="CAG6635046.1"/>
    <property type="molecule type" value="Transcribed_RNA"/>
</dbReference>
<keyword evidence="4" id="KW-0812">Transmembrane</keyword>